<name>A0A3M7QIY0_BRAPC</name>
<dbReference type="EMBL" id="REGN01006015">
    <property type="protein sequence ID" value="RNA11212.1"/>
    <property type="molecule type" value="Genomic_DNA"/>
</dbReference>
<reference evidence="1 2" key="1">
    <citation type="journal article" date="2018" name="Sci. Rep.">
        <title>Genomic signatures of local adaptation to the degree of environmental predictability in rotifers.</title>
        <authorList>
            <person name="Franch-Gras L."/>
            <person name="Hahn C."/>
            <person name="Garcia-Roger E.M."/>
            <person name="Carmona M.J."/>
            <person name="Serra M."/>
            <person name="Gomez A."/>
        </authorList>
    </citation>
    <scope>NUCLEOTIDE SEQUENCE [LARGE SCALE GENOMIC DNA]</scope>
    <source>
        <strain evidence="1">HYR1</strain>
    </source>
</reference>
<gene>
    <name evidence="1" type="ORF">BpHYR1_049421</name>
</gene>
<proteinExistence type="predicted"/>
<keyword evidence="2" id="KW-1185">Reference proteome</keyword>
<comment type="caution">
    <text evidence="1">The sequence shown here is derived from an EMBL/GenBank/DDBJ whole genome shotgun (WGS) entry which is preliminary data.</text>
</comment>
<evidence type="ECO:0000313" key="2">
    <source>
        <dbReference type="Proteomes" id="UP000276133"/>
    </source>
</evidence>
<protein>
    <submittedName>
        <fullName evidence="1">Uncharacterized protein</fullName>
    </submittedName>
</protein>
<dbReference type="AlphaFoldDB" id="A0A3M7QIY0"/>
<dbReference type="Proteomes" id="UP000276133">
    <property type="component" value="Unassembled WGS sequence"/>
</dbReference>
<organism evidence="1 2">
    <name type="scientific">Brachionus plicatilis</name>
    <name type="common">Marine rotifer</name>
    <name type="synonym">Brachionus muelleri</name>
    <dbReference type="NCBI Taxonomy" id="10195"/>
    <lineage>
        <taxon>Eukaryota</taxon>
        <taxon>Metazoa</taxon>
        <taxon>Spiralia</taxon>
        <taxon>Gnathifera</taxon>
        <taxon>Rotifera</taxon>
        <taxon>Eurotatoria</taxon>
        <taxon>Monogononta</taxon>
        <taxon>Pseudotrocha</taxon>
        <taxon>Ploima</taxon>
        <taxon>Brachionidae</taxon>
        <taxon>Brachionus</taxon>
    </lineage>
</organism>
<sequence>MFFTLIQLTGQTAKSHTTFLSKRSLKKNQKYTELKSKSVKCVKKPINIVVFLIKKLANLKTIFRITVIYIYKLPNKF</sequence>
<accession>A0A3M7QIY0</accession>
<evidence type="ECO:0000313" key="1">
    <source>
        <dbReference type="EMBL" id="RNA11212.1"/>
    </source>
</evidence>